<dbReference type="InterPro" id="IPR050857">
    <property type="entry name" value="D-2-hydroxyacid_DH"/>
</dbReference>
<evidence type="ECO:0000313" key="5">
    <source>
        <dbReference type="EMBL" id="EOL44748.1"/>
    </source>
</evidence>
<dbReference type="SUPFAM" id="SSF51735">
    <property type="entry name" value="NAD(P)-binding Rossmann-fold domains"/>
    <property type="match status" value="1"/>
</dbReference>
<dbReference type="FunFam" id="3.40.50.720:FF:000041">
    <property type="entry name" value="D-3-phosphoglycerate dehydrogenase"/>
    <property type="match status" value="1"/>
</dbReference>
<dbReference type="AlphaFoldDB" id="R3TU91"/>
<keyword evidence="3" id="KW-0520">NAD</keyword>
<dbReference type="Gene3D" id="3.40.50.720">
    <property type="entry name" value="NAD(P)-binding Rossmann-like Domain"/>
    <property type="match status" value="2"/>
</dbReference>
<keyword evidence="2" id="KW-0560">Oxidoreductase</keyword>
<feature type="domain" description="D-isomer specific 2-hydroxyacid dehydrogenase NAD-binding" evidence="4">
    <location>
        <begin position="135"/>
        <end position="316"/>
    </location>
</feature>
<dbReference type="eggNOG" id="COG0111">
    <property type="taxonomic scope" value="Bacteria"/>
</dbReference>
<dbReference type="PANTHER" id="PTHR42789:SF1">
    <property type="entry name" value="D-ISOMER SPECIFIC 2-HYDROXYACID DEHYDROGENASE FAMILY PROTEIN (AFU_ORTHOLOGUE AFUA_6G10090)"/>
    <property type="match status" value="1"/>
</dbReference>
<evidence type="ECO:0000256" key="1">
    <source>
        <dbReference type="ARBA" id="ARBA00005854"/>
    </source>
</evidence>
<dbReference type="CDD" id="cd12171">
    <property type="entry name" value="2-Hacid_dh_10"/>
    <property type="match status" value="1"/>
</dbReference>
<protein>
    <recommendedName>
        <fullName evidence="4">D-isomer specific 2-hydroxyacid dehydrogenase NAD-binding domain-containing protein</fullName>
    </recommendedName>
</protein>
<dbReference type="GO" id="GO:0004617">
    <property type="term" value="F:phosphoglycerate dehydrogenase activity"/>
    <property type="evidence" value="ECO:0007669"/>
    <property type="project" value="UniProtKB-ARBA"/>
</dbReference>
<evidence type="ECO:0000256" key="3">
    <source>
        <dbReference type="ARBA" id="ARBA00023027"/>
    </source>
</evidence>
<dbReference type="GO" id="GO:0006564">
    <property type="term" value="P:L-serine biosynthetic process"/>
    <property type="evidence" value="ECO:0007669"/>
    <property type="project" value="UniProtKB-ARBA"/>
</dbReference>
<organism evidence="5 6">
    <name type="scientific">Enterococcus phoeniculicola ATCC BAA-412</name>
    <dbReference type="NCBI Taxonomy" id="1158610"/>
    <lineage>
        <taxon>Bacteria</taxon>
        <taxon>Bacillati</taxon>
        <taxon>Bacillota</taxon>
        <taxon>Bacilli</taxon>
        <taxon>Lactobacillales</taxon>
        <taxon>Enterococcaceae</taxon>
        <taxon>Enterococcus</taxon>
    </lineage>
</organism>
<dbReference type="GO" id="GO:0051287">
    <property type="term" value="F:NAD binding"/>
    <property type="evidence" value="ECO:0007669"/>
    <property type="project" value="InterPro"/>
</dbReference>
<sequence>MKVVVIGDTLVNSQTLIEAVNEMKLGGTIEEIESFEWYSDLTKDQFQEHILAIERGGPEAVEIPAGIIEALSNADYLFAHYAPISRKMIEAGQRLKLIGTCRGGLENVNLEAIKEKEIPLVHVIRNAEPVADFTIGLMYAETRNIARAHCAIQQGKWEKSFSNDSYKTTLANLTVGIVGVGYIGKQVIERLNGLKVSVIAYDPFVDRERLAADGLNVTLKENLTDLFKEADIISLHMRVTPETKQMINKKYINLMKPSAYIINTARADILCKEDLVDALRNKKIAGAAMDVSWTEPIPTDDPLLKLENVTLTTHIAGDTVDAIPRSPFLLKKVVNDYMEKGYSDMLIKIE</sequence>
<dbReference type="SUPFAM" id="SSF52283">
    <property type="entry name" value="Formate/glycerate dehydrogenase catalytic domain-like"/>
    <property type="match status" value="1"/>
</dbReference>
<comment type="similarity">
    <text evidence="1">Belongs to the D-isomer specific 2-hydroxyacid dehydrogenase family.</text>
</comment>
<dbReference type="Pfam" id="PF02826">
    <property type="entry name" value="2-Hacid_dh_C"/>
    <property type="match status" value="1"/>
</dbReference>
<dbReference type="STRING" id="154621.RV11_GL002498"/>
<proteinExistence type="inferred from homology"/>
<dbReference type="PANTHER" id="PTHR42789">
    <property type="entry name" value="D-ISOMER SPECIFIC 2-HYDROXYACID DEHYDROGENASE FAMILY PROTEIN (AFU_ORTHOLOGUE AFUA_6G10090)"/>
    <property type="match status" value="1"/>
</dbReference>
<name>R3TU91_9ENTE</name>
<reference evidence="5 6" key="1">
    <citation type="submission" date="2013-02" db="EMBL/GenBank/DDBJ databases">
        <title>The Genome Sequence of Enterococcus phoeniculicola BAA-412.</title>
        <authorList>
            <consortium name="The Broad Institute Genome Sequencing Platform"/>
            <consortium name="The Broad Institute Genome Sequencing Center for Infectious Disease"/>
            <person name="Earl A.M."/>
            <person name="Gilmore M.S."/>
            <person name="Lebreton F."/>
            <person name="Walker B."/>
            <person name="Young S.K."/>
            <person name="Zeng Q."/>
            <person name="Gargeya S."/>
            <person name="Fitzgerald M."/>
            <person name="Haas B."/>
            <person name="Abouelleil A."/>
            <person name="Alvarado L."/>
            <person name="Arachchi H.M."/>
            <person name="Berlin A.M."/>
            <person name="Chapman S.B."/>
            <person name="Dewar J."/>
            <person name="Goldberg J."/>
            <person name="Griggs A."/>
            <person name="Gujja S."/>
            <person name="Hansen M."/>
            <person name="Howarth C."/>
            <person name="Imamovic A."/>
            <person name="Larimer J."/>
            <person name="McCowan C."/>
            <person name="Murphy C."/>
            <person name="Neiman D."/>
            <person name="Pearson M."/>
            <person name="Priest M."/>
            <person name="Roberts A."/>
            <person name="Saif S."/>
            <person name="Shea T."/>
            <person name="Sisk P."/>
            <person name="Sykes S."/>
            <person name="Wortman J."/>
            <person name="Nusbaum C."/>
            <person name="Birren B."/>
        </authorList>
    </citation>
    <scope>NUCLEOTIDE SEQUENCE [LARGE SCALE GENOMIC DNA]</scope>
    <source>
        <strain evidence="5 6">ATCC BAA-412</strain>
    </source>
</reference>
<comment type="caution">
    <text evidence="5">The sequence shown here is derived from an EMBL/GenBank/DDBJ whole genome shotgun (WGS) entry which is preliminary data.</text>
</comment>
<evidence type="ECO:0000256" key="2">
    <source>
        <dbReference type="ARBA" id="ARBA00023002"/>
    </source>
</evidence>
<dbReference type="InterPro" id="IPR006140">
    <property type="entry name" value="D-isomer_DH_NAD-bd"/>
</dbReference>
<dbReference type="EMBL" id="AJAT01000013">
    <property type="protein sequence ID" value="EOL44748.1"/>
    <property type="molecule type" value="Genomic_DNA"/>
</dbReference>
<evidence type="ECO:0000313" key="6">
    <source>
        <dbReference type="Proteomes" id="UP000013785"/>
    </source>
</evidence>
<dbReference type="RefSeq" id="WP_010768228.1">
    <property type="nucleotide sequence ID" value="NZ_ASWE01000003.1"/>
</dbReference>
<dbReference type="OrthoDB" id="9805416at2"/>
<dbReference type="HOGENOM" id="CLU_019796_1_3_9"/>
<accession>R3TU91</accession>
<keyword evidence="6" id="KW-1185">Reference proteome</keyword>
<dbReference type="InterPro" id="IPR036291">
    <property type="entry name" value="NAD(P)-bd_dom_sf"/>
</dbReference>
<gene>
    <name evidence="5" type="ORF">UC3_01565</name>
</gene>
<dbReference type="Proteomes" id="UP000013785">
    <property type="component" value="Unassembled WGS sequence"/>
</dbReference>
<dbReference type="PATRIC" id="fig|1158610.3.peg.1551"/>
<evidence type="ECO:0000259" key="4">
    <source>
        <dbReference type="Pfam" id="PF02826"/>
    </source>
</evidence>
<dbReference type="GO" id="GO:0047545">
    <property type="term" value="F:(S)-2-hydroxyglutarate dehydrogenase activity"/>
    <property type="evidence" value="ECO:0007669"/>
    <property type="project" value="UniProtKB-ARBA"/>
</dbReference>